<organism evidence="1 2">
    <name type="scientific">Phascolomyces articulosus</name>
    <dbReference type="NCBI Taxonomy" id="60185"/>
    <lineage>
        <taxon>Eukaryota</taxon>
        <taxon>Fungi</taxon>
        <taxon>Fungi incertae sedis</taxon>
        <taxon>Mucoromycota</taxon>
        <taxon>Mucoromycotina</taxon>
        <taxon>Mucoromycetes</taxon>
        <taxon>Mucorales</taxon>
        <taxon>Lichtheimiaceae</taxon>
        <taxon>Phascolomyces</taxon>
    </lineage>
</organism>
<gene>
    <name evidence="1" type="ORF">BDA99DRAFT_566636</name>
</gene>
<name>A0AAD5JW09_9FUNG</name>
<comment type="caution">
    <text evidence="1">The sequence shown here is derived from an EMBL/GenBank/DDBJ whole genome shotgun (WGS) entry which is preliminary data.</text>
</comment>
<dbReference type="Proteomes" id="UP001209540">
    <property type="component" value="Unassembled WGS sequence"/>
</dbReference>
<evidence type="ECO:0000313" key="1">
    <source>
        <dbReference type="EMBL" id="KAI9243486.1"/>
    </source>
</evidence>
<accession>A0AAD5JW09</accession>
<proteinExistence type="predicted"/>
<evidence type="ECO:0000313" key="2">
    <source>
        <dbReference type="Proteomes" id="UP001209540"/>
    </source>
</evidence>
<keyword evidence="2" id="KW-1185">Reference proteome</keyword>
<protein>
    <submittedName>
        <fullName evidence="1">Uncharacterized protein</fullName>
    </submittedName>
</protein>
<sequence length="256" mass="29518">MNHTTRKSTDIGRCIDKLAQKLTSNALKKSKRPSWATHSLHDKLNTLEDKVAASPYAAMLASPLRLCMYHRRMFPSRMLLRFGMVQDKYKNKLYPLPEVGRTKPSGPNGIKRYVRLRRPIFDELSQKGSKLIFLGKAEFQKDTMEIIHHEIALYAQNHYKNNNNYLKELSRLENDLWQSSSNEITYQCILISSTDEKTPFYQHHRIINPQGKLSTLPCYNIARIGENLDKEGYGVVKSASTVELAIALYRYGAFFS</sequence>
<reference evidence="1" key="1">
    <citation type="journal article" date="2022" name="IScience">
        <title>Evolution of zygomycete secretomes and the origins of terrestrial fungal ecologies.</title>
        <authorList>
            <person name="Chang Y."/>
            <person name="Wang Y."/>
            <person name="Mondo S."/>
            <person name="Ahrendt S."/>
            <person name="Andreopoulos W."/>
            <person name="Barry K."/>
            <person name="Beard J."/>
            <person name="Benny G.L."/>
            <person name="Blankenship S."/>
            <person name="Bonito G."/>
            <person name="Cuomo C."/>
            <person name="Desiro A."/>
            <person name="Gervers K.A."/>
            <person name="Hundley H."/>
            <person name="Kuo A."/>
            <person name="LaButti K."/>
            <person name="Lang B.F."/>
            <person name="Lipzen A."/>
            <person name="O'Donnell K."/>
            <person name="Pangilinan J."/>
            <person name="Reynolds N."/>
            <person name="Sandor L."/>
            <person name="Smith M.E."/>
            <person name="Tsang A."/>
            <person name="Grigoriev I.V."/>
            <person name="Stajich J.E."/>
            <person name="Spatafora J.W."/>
        </authorList>
    </citation>
    <scope>NUCLEOTIDE SEQUENCE</scope>
    <source>
        <strain evidence="1">RSA 2281</strain>
    </source>
</reference>
<dbReference type="EMBL" id="JAIXMP010000071">
    <property type="protein sequence ID" value="KAI9243486.1"/>
    <property type="molecule type" value="Genomic_DNA"/>
</dbReference>
<dbReference type="AlphaFoldDB" id="A0AAD5JW09"/>
<reference evidence="1" key="2">
    <citation type="submission" date="2023-02" db="EMBL/GenBank/DDBJ databases">
        <authorList>
            <consortium name="DOE Joint Genome Institute"/>
            <person name="Mondo S.J."/>
            <person name="Chang Y."/>
            <person name="Wang Y."/>
            <person name="Ahrendt S."/>
            <person name="Andreopoulos W."/>
            <person name="Barry K."/>
            <person name="Beard J."/>
            <person name="Benny G.L."/>
            <person name="Blankenship S."/>
            <person name="Bonito G."/>
            <person name="Cuomo C."/>
            <person name="Desiro A."/>
            <person name="Gervers K.A."/>
            <person name="Hundley H."/>
            <person name="Kuo A."/>
            <person name="LaButti K."/>
            <person name="Lang B.F."/>
            <person name="Lipzen A."/>
            <person name="O'Donnell K."/>
            <person name="Pangilinan J."/>
            <person name="Reynolds N."/>
            <person name="Sandor L."/>
            <person name="Smith M.W."/>
            <person name="Tsang A."/>
            <person name="Grigoriev I.V."/>
            <person name="Stajich J.E."/>
            <person name="Spatafora J.W."/>
        </authorList>
    </citation>
    <scope>NUCLEOTIDE SEQUENCE</scope>
    <source>
        <strain evidence="1">RSA 2281</strain>
    </source>
</reference>